<dbReference type="RefSeq" id="XP_040769904.1">
    <property type="nucleotide sequence ID" value="XM_040914114.1"/>
</dbReference>
<dbReference type="GeneID" id="63831142"/>
<feature type="region of interest" description="Disordered" evidence="1">
    <location>
        <begin position="54"/>
        <end position="105"/>
    </location>
</feature>
<sequence>MSGSAEAASYIDVNLLSSPPDIKCDFKDDDIQILGLVDQEEQLKLKMEIANATEGSLASDGQQMNSESGTAEAPEGPEERHSSHGSDVQAGDASSHASTRGSGSAEAASYIDVDLLDSPAAQPDVKSEYDNDDIQILGVTDQEGQLELKMEIADAMVKRLEDRLKFKDDIAKAKLEQLEERLKVEEHIAKAKLEHLEERLQLQDEISQSKLDRLEMQLAVRGQEKRPVKRQPTPEASSSGRKRLRLK</sequence>
<feature type="compositionally biased region" description="Polar residues" evidence="1">
    <location>
        <begin position="54"/>
        <end position="69"/>
    </location>
</feature>
<dbReference type="Proteomes" id="UP000076871">
    <property type="component" value="Unassembled WGS sequence"/>
</dbReference>
<dbReference type="InParanoid" id="A0A165HVS0"/>
<accession>A0A165HVS0</accession>
<organism evidence="2 3">
    <name type="scientific">Laetiporus sulphureus 93-53</name>
    <dbReference type="NCBI Taxonomy" id="1314785"/>
    <lineage>
        <taxon>Eukaryota</taxon>
        <taxon>Fungi</taxon>
        <taxon>Dikarya</taxon>
        <taxon>Basidiomycota</taxon>
        <taxon>Agaricomycotina</taxon>
        <taxon>Agaricomycetes</taxon>
        <taxon>Polyporales</taxon>
        <taxon>Laetiporus</taxon>
    </lineage>
</organism>
<evidence type="ECO:0000313" key="3">
    <source>
        <dbReference type="Proteomes" id="UP000076871"/>
    </source>
</evidence>
<keyword evidence="3" id="KW-1185">Reference proteome</keyword>
<feature type="region of interest" description="Disordered" evidence="1">
    <location>
        <begin position="219"/>
        <end position="247"/>
    </location>
</feature>
<reference evidence="2 3" key="1">
    <citation type="journal article" date="2016" name="Mol. Biol. Evol.">
        <title>Comparative Genomics of Early-Diverging Mushroom-Forming Fungi Provides Insights into the Origins of Lignocellulose Decay Capabilities.</title>
        <authorList>
            <person name="Nagy L.G."/>
            <person name="Riley R."/>
            <person name="Tritt A."/>
            <person name="Adam C."/>
            <person name="Daum C."/>
            <person name="Floudas D."/>
            <person name="Sun H."/>
            <person name="Yadav J.S."/>
            <person name="Pangilinan J."/>
            <person name="Larsson K.H."/>
            <person name="Matsuura K."/>
            <person name="Barry K."/>
            <person name="Labutti K."/>
            <person name="Kuo R."/>
            <person name="Ohm R.A."/>
            <person name="Bhattacharya S.S."/>
            <person name="Shirouzu T."/>
            <person name="Yoshinaga Y."/>
            <person name="Martin F.M."/>
            <person name="Grigoriev I.V."/>
            <person name="Hibbett D.S."/>
        </authorList>
    </citation>
    <scope>NUCLEOTIDE SEQUENCE [LARGE SCALE GENOMIC DNA]</scope>
    <source>
        <strain evidence="2 3">93-53</strain>
    </source>
</reference>
<gene>
    <name evidence="2" type="ORF">LAESUDRAFT_809069</name>
</gene>
<proteinExistence type="predicted"/>
<evidence type="ECO:0000313" key="2">
    <source>
        <dbReference type="EMBL" id="KZT12256.1"/>
    </source>
</evidence>
<protein>
    <submittedName>
        <fullName evidence="2">Uncharacterized protein</fullName>
    </submittedName>
</protein>
<dbReference type="AlphaFoldDB" id="A0A165HVS0"/>
<evidence type="ECO:0000256" key="1">
    <source>
        <dbReference type="SAM" id="MobiDB-lite"/>
    </source>
</evidence>
<name>A0A165HVS0_9APHY</name>
<dbReference type="EMBL" id="KV427606">
    <property type="protein sequence ID" value="KZT12256.1"/>
    <property type="molecule type" value="Genomic_DNA"/>
</dbReference>